<comment type="function">
    <text evidence="12">Fluoride-specific ion channel. Important for reducing fluoride concentration in the cell, thus reducing its toxicity.</text>
</comment>
<dbReference type="OrthoDB" id="9806299at2"/>
<keyword evidence="4 12" id="KW-0812">Transmembrane</keyword>
<dbReference type="EMBL" id="QEWW01000021">
    <property type="protein sequence ID" value="PWD82786.1"/>
    <property type="molecule type" value="Genomic_DNA"/>
</dbReference>
<comment type="activity regulation">
    <text evidence="12">Na(+) is not transported, but it plays an essential structural role and its presence is essential for fluoride channel function.</text>
</comment>
<keyword evidence="2 12" id="KW-1003">Cell membrane</keyword>
<dbReference type="PANTHER" id="PTHR28259">
    <property type="entry name" value="FLUORIDE EXPORT PROTEIN 1-RELATED"/>
    <property type="match status" value="1"/>
</dbReference>
<sequence length="127" mass="13804">MPNLMQNLLLVMLGASLGGACRYLFTLIETQLSTPIQISTLLVNIIGGLLAGIIAAYLLSKPDQALRLFLIVGFCGGLTTFSSFSLEAMKLLQNREFLTAFLLIIFHFIGAIGATFIGFIVTQRFIS</sequence>
<evidence type="ECO:0000256" key="5">
    <source>
        <dbReference type="ARBA" id="ARBA00022989"/>
    </source>
</evidence>
<evidence type="ECO:0000256" key="11">
    <source>
        <dbReference type="ARBA" id="ARBA00035585"/>
    </source>
</evidence>
<keyword evidence="12" id="KW-0479">Metal-binding</keyword>
<evidence type="ECO:0000256" key="9">
    <source>
        <dbReference type="ARBA" id="ARBA00023303"/>
    </source>
</evidence>
<evidence type="ECO:0000256" key="2">
    <source>
        <dbReference type="ARBA" id="ARBA00022475"/>
    </source>
</evidence>
<dbReference type="InterPro" id="IPR003691">
    <property type="entry name" value="FluC"/>
</dbReference>
<comment type="catalytic activity">
    <reaction evidence="11">
        <text>fluoride(in) = fluoride(out)</text>
        <dbReference type="Rhea" id="RHEA:76159"/>
        <dbReference type="ChEBI" id="CHEBI:17051"/>
    </reaction>
    <physiologicalReaction direction="left-to-right" evidence="11">
        <dbReference type="Rhea" id="RHEA:76160"/>
    </physiologicalReaction>
</comment>
<feature type="transmembrane region" description="Helical" evidence="12">
    <location>
        <begin position="66"/>
        <end position="86"/>
    </location>
</feature>
<feature type="binding site" evidence="12">
    <location>
        <position position="79"/>
    </location>
    <ligand>
        <name>Na(+)</name>
        <dbReference type="ChEBI" id="CHEBI:29101"/>
        <note>structural</note>
    </ligand>
</feature>
<keyword evidence="5 12" id="KW-1133">Transmembrane helix</keyword>
<protein>
    <recommendedName>
        <fullName evidence="12">Fluoride-specific ion channel FluC</fullName>
    </recommendedName>
</protein>
<evidence type="ECO:0000313" key="16">
    <source>
        <dbReference type="Proteomes" id="UP000245217"/>
    </source>
</evidence>
<evidence type="ECO:0000256" key="4">
    <source>
        <dbReference type="ARBA" id="ARBA00022692"/>
    </source>
</evidence>
<evidence type="ECO:0000256" key="10">
    <source>
        <dbReference type="ARBA" id="ARBA00035120"/>
    </source>
</evidence>
<dbReference type="Proteomes" id="UP000245217">
    <property type="component" value="Unassembled WGS sequence"/>
</dbReference>
<feature type="transmembrane region" description="Helical" evidence="12">
    <location>
        <begin position="98"/>
        <end position="121"/>
    </location>
</feature>
<evidence type="ECO:0000256" key="3">
    <source>
        <dbReference type="ARBA" id="ARBA00022519"/>
    </source>
</evidence>
<evidence type="ECO:0000313" key="14">
    <source>
        <dbReference type="EMBL" id="PWD90043.1"/>
    </source>
</evidence>
<name>A0A2U2AJE3_9GAMM</name>
<keyword evidence="12" id="KW-0813">Transport</keyword>
<feature type="binding site" evidence="12">
    <location>
        <position position="76"/>
    </location>
    <ligand>
        <name>Na(+)</name>
        <dbReference type="ChEBI" id="CHEBI:29101"/>
        <note>structural</note>
    </ligand>
</feature>
<keyword evidence="6 12" id="KW-0915">Sodium</keyword>
<keyword evidence="9 12" id="KW-0407">Ion channel</keyword>
<dbReference type="GO" id="GO:0046872">
    <property type="term" value="F:metal ion binding"/>
    <property type="evidence" value="ECO:0007669"/>
    <property type="project" value="UniProtKB-KW"/>
</dbReference>
<proteinExistence type="inferred from homology"/>
<dbReference type="GO" id="GO:0140114">
    <property type="term" value="P:cellular detoxification of fluoride"/>
    <property type="evidence" value="ECO:0007669"/>
    <property type="project" value="UniProtKB-UniRule"/>
</dbReference>
<dbReference type="Proteomes" id="UP000245059">
    <property type="component" value="Unassembled WGS sequence"/>
</dbReference>
<keyword evidence="8 12" id="KW-0472">Membrane</keyword>
<reference evidence="15 16" key="2">
    <citation type="submission" date="2018-05" db="EMBL/GenBank/DDBJ databases">
        <title>Ignatzschineria dubaiensis sp. nov., isolated from necrotic foot tissues of dromedaries (Camelus dromedarius) and associated maggots in Dubai, United Arab Emirates.</title>
        <authorList>
            <person name="Tsang C.C."/>
            <person name="Tang J.Y.M."/>
            <person name="Fong J.Y.H."/>
            <person name="Kinne J."/>
            <person name="Lee H.H."/>
            <person name="Joseph M."/>
            <person name="Jose S."/>
            <person name="Schuster R.K."/>
            <person name="Tang Y."/>
            <person name="Sivakumar S."/>
            <person name="Chen J.H.K."/>
            <person name="Teng J.L.L."/>
            <person name="Lau S.K.P."/>
            <person name="Wernery U."/>
            <person name="Woo P.C.Y."/>
        </authorList>
    </citation>
    <scope>NUCLEOTIDE SEQUENCE [LARGE SCALE GENOMIC DNA]</scope>
    <source>
        <strain evidence="15">UAE-HKU57</strain>
        <strain evidence="16">UAE-HKU58</strain>
    </source>
</reference>
<organism evidence="13 15">
    <name type="scientific">Ignatzschineria cameli</name>
    <dbReference type="NCBI Taxonomy" id="2182793"/>
    <lineage>
        <taxon>Bacteria</taxon>
        <taxon>Pseudomonadati</taxon>
        <taxon>Pseudomonadota</taxon>
        <taxon>Gammaproteobacteria</taxon>
        <taxon>Cardiobacteriales</taxon>
        <taxon>Ignatzschineriaceae</taxon>
        <taxon>Ignatzschineria</taxon>
    </lineage>
</organism>
<evidence type="ECO:0000313" key="15">
    <source>
        <dbReference type="Proteomes" id="UP000245059"/>
    </source>
</evidence>
<accession>A0A2U2AJE3</accession>
<comment type="similarity">
    <text evidence="10 12">Belongs to the fluoride channel Fluc/FEX (TC 1.A.43) family.</text>
</comment>
<comment type="subcellular location">
    <subcellularLocation>
        <location evidence="1 12">Cell membrane</location>
        <topology evidence="1 12">Multi-pass membrane protein</topology>
    </subcellularLocation>
</comment>
<evidence type="ECO:0000256" key="6">
    <source>
        <dbReference type="ARBA" id="ARBA00023053"/>
    </source>
</evidence>
<evidence type="ECO:0000256" key="1">
    <source>
        <dbReference type="ARBA" id="ARBA00004651"/>
    </source>
</evidence>
<dbReference type="EMBL" id="QEWV01000011">
    <property type="protein sequence ID" value="PWD90043.1"/>
    <property type="molecule type" value="Genomic_DNA"/>
</dbReference>
<gene>
    <name evidence="12" type="primary">fluC</name>
    <name evidence="12" type="synonym">crcB</name>
    <name evidence="13" type="ORF">DC077_10495</name>
    <name evidence="14" type="ORF">DC078_09035</name>
</gene>
<dbReference type="AlphaFoldDB" id="A0A2U2AJE3"/>
<evidence type="ECO:0000256" key="8">
    <source>
        <dbReference type="ARBA" id="ARBA00023136"/>
    </source>
</evidence>
<dbReference type="GO" id="GO:0062054">
    <property type="term" value="F:fluoride channel activity"/>
    <property type="evidence" value="ECO:0007669"/>
    <property type="project" value="UniProtKB-UniRule"/>
</dbReference>
<keyword evidence="7 12" id="KW-0406">Ion transport</keyword>
<dbReference type="HAMAP" id="MF_00454">
    <property type="entry name" value="FluC"/>
    <property type="match status" value="1"/>
</dbReference>
<dbReference type="PANTHER" id="PTHR28259:SF1">
    <property type="entry name" value="FLUORIDE EXPORT PROTEIN 1-RELATED"/>
    <property type="match status" value="1"/>
</dbReference>
<evidence type="ECO:0000256" key="12">
    <source>
        <dbReference type="HAMAP-Rule" id="MF_00454"/>
    </source>
</evidence>
<dbReference type="RefSeq" id="WP_109202218.1">
    <property type="nucleotide sequence ID" value="NZ_QEWS01000029.1"/>
</dbReference>
<reference evidence="13" key="1">
    <citation type="journal article" date="2018" name="Genome Announc.">
        <title>Ignatzschineria cameli sp. nov., isolated from necrotic foot tissue of dromedaries (Camelus dromedarius) and associated maggots (Wohlfahrtia species) in Dubai.</title>
        <authorList>
            <person name="Tsang C.C."/>
            <person name="Tang J.Y."/>
            <person name="Fong J.Y."/>
            <person name="Kinne J."/>
            <person name="Lee H.H."/>
            <person name="Joseph M."/>
            <person name="Jose S."/>
            <person name="Schuster R.K."/>
            <person name="Tang Y."/>
            <person name="Sivakumar S."/>
            <person name="Chen J.H."/>
            <person name="Teng J.L."/>
            <person name="Lau S.K."/>
            <person name="Wernery U."/>
            <person name="Woo P.C."/>
        </authorList>
    </citation>
    <scope>NUCLEOTIDE SEQUENCE</scope>
    <source>
        <strain evidence="13">UAE-HKU57</strain>
        <strain evidence="14">UAE-HKU58</strain>
    </source>
</reference>
<comment type="caution">
    <text evidence="13">The sequence shown here is derived from an EMBL/GenBank/DDBJ whole genome shotgun (WGS) entry which is preliminary data.</text>
</comment>
<keyword evidence="16" id="KW-1185">Reference proteome</keyword>
<dbReference type="Pfam" id="PF02537">
    <property type="entry name" value="CRCB"/>
    <property type="match status" value="1"/>
</dbReference>
<feature type="transmembrane region" description="Helical" evidence="12">
    <location>
        <begin position="36"/>
        <end position="59"/>
    </location>
</feature>
<keyword evidence="3" id="KW-0997">Cell inner membrane</keyword>
<dbReference type="GO" id="GO:0005886">
    <property type="term" value="C:plasma membrane"/>
    <property type="evidence" value="ECO:0007669"/>
    <property type="project" value="UniProtKB-SubCell"/>
</dbReference>
<evidence type="ECO:0000313" key="13">
    <source>
        <dbReference type="EMBL" id="PWD82786.1"/>
    </source>
</evidence>
<evidence type="ECO:0000256" key="7">
    <source>
        <dbReference type="ARBA" id="ARBA00023065"/>
    </source>
</evidence>